<dbReference type="Gene3D" id="3.40.1280.10">
    <property type="match status" value="1"/>
</dbReference>
<dbReference type="AlphaFoldDB" id="A0A6J1KVT5"/>
<dbReference type="Pfam" id="PF00588">
    <property type="entry name" value="SpoU_methylase"/>
    <property type="match status" value="1"/>
</dbReference>
<feature type="compositionally biased region" description="Basic and acidic residues" evidence="6">
    <location>
        <begin position="23"/>
        <end position="47"/>
    </location>
</feature>
<dbReference type="CDD" id="cd18094">
    <property type="entry name" value="SpoU-like_TrmL"/>
    <property type="match status" value="1"/>
</dbReference>
<keyword evidence="8" id="KW-1185">Reference proteome</keyword>
<dbReference type="GeneID" id="111498049"/>
<proteinExistence type="inferred from homology"/>
<evidence type="ECO:0000256" key="1">
    <source>
        <dbReference type="ARBA" id="ARBA00022490"/>
    </source>
</evidence>
<dbReference type="GO" id="GO:0002130">
    <property type="term" value="P:wobble position ribose methylation"/>
    <property type="evidence" value="ECO:0007669"/>
    <property type="project" value="TreeGrafter"/>
</dbReference>
<evidence type="ECO:0000256" key="2">
    <source>
        <dbReference type="ARBA" id="ARBA00022603"/>
    </source>
</evidence>
<dbReference type="SUPFAM" id="SSF75217">
    <property type="entry name" value="alpha/beta knot"/>
    <property type="match status" value="1"/>
</dbReference>
<dbReference type="Proteomes" id="UP000504608">
    <property type="component" value="Unplaced"/>
</dbReference>
<protein>
    <submittedName>
        <fullName evidence="9">Uncharacterized protein LOC111498049</fullName>
    </submittedName>
</protein>
<evidence type="ECO:0000256" key="4">
    <source>
        <dbReference type="ARBA" id="ARBA00022691"/>
    </source>
</evidence>
<keyword evidence="5" id="KW-0819">tRNA processing</keyword>
<dbReference type="PANTHER" id="PTHR42971:SF1">
    <property type="entry name" value="TRNA (CYTIDINE(34)-2'-O)-METHYLTRANSFERASE"/>
    <property type="match status" value="1"/>
</dbReference>
<name>A0A6J1KVT5_CUCMA</name>
<feature type="domain" description="tRNA/rRNA methyltransferase SpoU type" evidence="7">
    <location>
        <begin position="137"/>
        <end position="286"/>
    </location>
</feature>
<organism evidence="8 9">
    <name type="scientific">Cucurbita maxima</name>
    <name type="common">Pumpkin</name>
    <name type="synonym">Winter squash</name>
    <dbReference type="NCBI Taxonomy" id="3661"/>
    <lineage>
        <taxon>Eukaryota</taxon>
        <taxon>Viridiplantae</taxon>
        <taxon>Streptophyta</taxon>
        <taxon>Embryophyta</taxon>
        <taxon>Tracheophyta</taxon>
        <taxon>Spermatophyta</taxon>
        <taxon>Magnoliopsida</taxon>
        <taxon>eudicotyledons</taxon>
        <taxon>Gunneridae</taxon>
        <taxon>Pentapetalae</taxon>
        <taxon>rosids</taxon>
        <taxon>fabids</taxon>
        <taxon>Cucurbitales</taxon>
        <taxon>Cucurbitaceae</taxon>
        <taxon>Cucurbiteae</taxon>
        <taxon>Cucurbita</taxon>
    </lineage>
</organism>
<evidence type="ECO:0000256" key="3">
    <source>
        <dbReference type="ARBA" id="ARBA00022679"/>
    </source>
</evidence>
<dbReference type="InterPro" id="IPR029028">
    <property type="entry name" value="Alpha/beta_knot_MTases"/>
</dbReference>
<evidence type="ECO:0000313" key="9">
    <source>
        <dbReference type="RefSeq" id="XP_023004870.1"/>
    </source>
</evidence>
<keyword evidence="4" id="KW-0949">S-adenosyl-L-methionine</keyword>
<evidence type="ECO:0000313" key="8">
    <source>
        <dbReference type="Proteomes" id="UP000504608"/>
    </source>
</evidence>
<dbReference type="InterPro" id="IPR001537">
    <property type="entry name" value="SpoU_MeTrfase"/>
</dbReference>
<sequence length="319" mass="35596">MTQAQDKSTGRAANDLALKRAPRRPEQLNREARSTAEERRRQEEDCSAKMPLMDTTATTLRTLHPFSPFLLRSSTSHRLLRARCFSHFSHKHRHPCSSSSRRLLPFCSFSEKGEGSSGSLPRGVGEALNGVSQQKVLQVVLVSPLIPGNTGSIARTCAASAVGLHLVGPLGFKVDDTKLKRAGLDYWPYVVVKIHNTWAEFRDYFKKQEGEKRLLAFTKRGTTLHSDFSYKQGDYLLFRSETSGLPAEALEDCKNQAFGGGTLRIPMVETYVRCLNLSVSVGIAIYEASRQLNYQQLQIEPEGCTNNNEQSIITEDLFA</sequence>
<dbReference type="FunFam" id="3.40.1280.10:FF:000002">
    <property type="entry name" value="Peptidylprolyl isomerase"/>
    <property type="match status" value="1"/>
</dbReference>
<dbReference type="InterPro" id="IPR029026">
    <property type="entry name" value="tRNA_m1G_MTases_N"/>
</dbReference>
<feature type="region of interest" description="Disordered" evidence="6">
    <location>
        <begin position="1"/>
        <end position="47"/>
    </location>
</feature>
<evidence type="ECO:0000256" key="5">
    <source>
        <dbReference type="ARBA" id="ARBA00022694"/>
    </source>
</evidence>
<keyword evidence="3" id="KW-0808">Transferase</keyword>
<dbReference type="GO" id="GO:0008173">
    <property type="term" value="F:RNA methyltransferase activity"/>
    <property type="evidence" value="ECO:0007669"/>
    <property type="project" value="InterPro"/>
</dbReference>
<keyword evidence="2" id="KW-0489">Methyltransferase</keyword>
<dbReference type="GO" id="GO:0003723">
    <property type="term" value="F:RNA binding"/>
    <property type="evidence" value="ECO:0007669"/>
    <property type="project" value="InterPro"/>
</dbReference>
<dbReference type="GO" id="GO:0042802">
    <property type="term" value="F:identical protein binding"/>
    <property type="evidence" value="ECO:0007669"/>
    <property type="project" value="UniProtKB-ARBA"/>
</dbReference>
<dbReference type="InterPro" id="IPR016914">
    <property type="entry name" value="TrmL"/>
</dbReference>
<dbReference type="HAMAP" id="MF_01885">
    <property type="entry name" value="tRNA_methyltr_TrmL"/>
    <property type="match status" value="1"/>
</dbReference>
<evidence type="ECO:0000256" key="6">
    <source>
        <dbReference type="SAM" id="MobiDB-lite"/>
    </source>
</evidence>
<dbReference type="RefSeq" id="XP_023004870.1">
    <property type="nucleotide sequence ID" value="XM_023149102.1"/>
</dbReference>
<gene>
    <name evidence="9" type="primary">LOC111498049</name>
</gene>
<dbReference type="KEGG" id="cmax:111498049"/>
<dbReference type="PANTHER" id="PTHR42971">
    <property type="entry name" value="TRNA (CYTIDINE(34)-2'-O)-METHYLTRANSFERASE"/>
    <property type="match status" value="1"/>
</dbReference>
<keyword evidence="1" id="KW-0963">Cytoplasm</keyword>
<evidence type="ECO:0000259" key="7">
    <source>
        <dbReference type="Pfam" id="PF00588"/>
    </source>
</evidence>
<dbReference type="OrthoDB" id="5580682at2759"/>
<reference evidence="9" key="1">
    <citation type="submission" date="2025-08" db="UniProtKB">
        <authorList>
            <consortium name="RefSeq"/>
        </authorList>
    </citation>
    <scope>IDENTIFICATION</scope>
    <source>
        <tissue evidence="9">Young leaves</tissue>
    </source>
</reference>
<accession>A0A6J1KVT5</accession>